<evidence type="ECO:0008006" key="5">
    <source>
        <dbReference type="Google" id="ProtNLM"/>
    </source>
</evidence>
<dbReference type="AlphaFoldDB" id="A0A7J7J5L3"/>
<proteinExistence type="predicted"/>
<dbReference type="Proteomes" id="UP000593567">
    <property type="component" value="Unassembled WGS sequence"/>
</dbReference>
<dbReference type="Pfam" id="PF03564">
    <property type="entry name" value="DUF1759"/>
    <property type="match status" value="1"/>
</dbReference>
<feature type="compositionally biased region" description="Basic and acidic residues" evidence="2">
    <location>
        <begin position="505"/>
        <end position="516"/>
    </location>
</feature>
<dbReference type="OrthoDB" id="10067762at2759"/>
<feature type="region of interest" description="Disordered" evidence="2">
    <location>
        <begin position="402"/>
        <end position="429"/>
    </location>
</feature>
<comment type="caution">
    <text evidence="3">The sequence shown here is derived from an EMBL/GenBank/DDBJ whole genome shotgun (WGS) entry which is preliminary data.</text>
</comment>
<name>A0A7J7J5L3_BUGNE</name>
<dbReference type="PANTHER" id="PTHR47331">
    <property type="entry name" value="PHD-TYPE DOMAIN-CONTAINING PROTEIN"/>
    <property type="match status" value="1"/>
</dbReference>
<dbReference type="InterPro" id="IPR005312">
    <property type="entry name" value="DUF1759"/>
</dbReference>
<feature type="region of interest" description="Disordered" evidence="2">
    <location>
        <begin position="505"/>
        <end position="543"/>
    </location>
</feature>
<organism evidence="3 4">
    <name type="scientific">Bugula neritina</name>
    <name type="common">Brown bryozoan</name>
    <name type="synonym">Sertularia neritina</name>
    <dbReference type="NCBI Taxonomy" id="10212"/>
    <lineage>
        <taxon>Eukaryota</taxon>
        <taxon>Metazoa</taxon>
        <taxon>Spiralia</taxon>
        <taxon>Lophotrochozoa</taxon>
        <taxon>Bryozoa</taxon>
        <taxon>Gymnolaemata</taxon>
        <taxon>Cheilostomatida</taxon>
        <taxon>Flustrina</taxon>
        <taxon>Buguloidea</taxon>
        <taxon>Bugulidae</taxon>
        <taxon>Bugula</taxon>
    </lineage>
</organism>
<accession>A0A7J7J5L3</accession>
<dbReference type="InterPro" id="IPR008042">
    <property type="entry name" value="Retrotrans_Pao"/>
</dbReference>
<feature type="coiled-coil region" evidence="1">
    <location>
        <begin position="145"/>
        <end position="183"/>
    </location>
</feature>
<evidence type="ECO:0000313" key="4">
    <source>
        <dbReference type="Proteomes" id="UP000593567"/>
    </source>
</evidence>
<dbReference type="EMBL" id="VXIV02003140">
    <property type="protein sequence ID" value="KAF6020936.1"/>
    <property type="molecule type" value="Genomic_DNA"/>
</dbReference>
<dbReference type="PANTHER" id="PTHR47331:SF5">
    <property type="entry name" value="RIBONUCLEASE H"/>
    <property type="match status" value="1"/>
</dbReference>
<dbReference type="Pfam" id="PF05380">
    <property type="entry name" value="Peptidase_A17"/>
    <property type="match status" value="1"/>
</dbReference>
<keyword evidence="1" id="KW-0175">Coiled coil</keyword>
<feature type="region of interest" description="Disordered" evidence="2">
    <location>
        <begin position="1"/>
        <end position="37"/>
    </location>
</feature>
<keyword evidence="4" id="KW-1185">Reference proteome</keyword>
<evidence type="ECO:0000256" key="2">
    <source>
        <dbReference type="SAM" id="MobiDB-lite"/>
    </source>
</evidence>
<protein>
    <recommendedName>
        <fullName evidence="5">Peptidase aspartic putative domain-containing protein</fullName>
    </recommendedName>
</protein>
<sequence>MSELEGGSASGSPIMDSEIQSDSSNSHEGSVDPRSQRAELRQAKQLEREILQLSGSFVSEINQQSECMVDFLDKFTHSVENESHEISIENVDSFIKQTELKVKDIVETYEKLKIKCKNEVNPEHEKLLNDFLSDVHTLKEQILSRREEEQEILDEEHALQEAKQKLEEQMQAYKTKRDIFLRKVESAREILKTFTDNLAESFNSKLQASADNHPKPYRKSMEPNIFSGNTLEFADWEVDMDAYVADEGLSDREALRYLKKFVAGDAKKAILGLLTYRNEDSYREARDKLLERFSMQGGVARILLQKLDNWPNIRHGDGKKFREFGDFLDQIRRSMSSTEGLKIVDTETYIERICQKLPDNAKFAWTQKVCRARRQKTDHPSFSVFTEFILEQADCYMSSIMQSTSKEPKSESPKSRNDDRPHRRAASYQTENGKKVPYCHFCCENIHYTRDCSELTKKPPKERNDFTLKKGLCFSCMNGKHRSNECNRKQTCKICQRMHPTILHDPDWKQSEKPDRQQTQANASSNTNKDGSDKTKTCNATGVTSSSSFSTMVPVYVSAGGKEKLVYALLDNLSDITFINKQTALDIGASGIPDTLDLETMNAVTRSETLRYENLQIRGYLTDATSTIEAVERPAIRCNEDNIPTDEKCSKIPHLKSIARHLPPKLDIPFGLMIGKDSPEIITPLLTMRGEPGETTACETRFGWTLCGGKLRSKLASSYMTNGKLFPLVEQDFEDPGGKSMSQQDLKFLEILNDGIFKDEDGSYVMPLPFKSTPILPNNRHQAEQRLQLLRKKLQKDTAYKHDYLTFMKTLLDKGFAEEVSETEITEDDSIRVERCIKTKCFGEVKRAELHHFSDASEDGYGACSYSRLIDVNDNVHCSLILSKARVAPLEPPTIPRMELQGAVVATKLHEKLKRELDMEIDATYFWTDSTIVLGYIKNETTKFSPYVTNRVTQIRKSTEPQQWKHISGTKNPADIASRGATVHQLGTSRWFTGPEFLWKKNLRDELDRQPQSFAIPPSHQELRKTVTVNATQVNQGIKVDNFSKWHNLIRAVTQVRLISKRVKEKLKPIWQLQTLSSQDLQDTEELLIKLDQKQHFALEIDSLQNDGRMDTTALRTSMLEVSSIINSKPLTCVSLNDPTEGVITPHHLLTMRSNLTDHKSEGETTDREVYGRNMYKKTQQFAEEFWSHWKDYLAKIETRQKWVSPVQT</sequence>
<feature type="compositionally biased region" description="Polar residues" evidence="2">
    <location>
        <begin position="18"/>
        <end position="28"/>
    </location>
</feature>
<evidence type="ECO:0000313" key="3">
    <source>
        <dbReference type="EMBL" id="KAF6020936.1"/>
    </source>
</evidence>
<reference evidence="3" key="1">
    <citation type="submission" date="2020-06" db="EMBL/GenBank/DDBJ databases">
        <title>Draft genome of Bugula neritina, a colonial animal packing powerful symbionts and potential medicines.</title>
        <authorList>
            <person name="Rayko M."/>
        </authorList>
    </citation>
    <scope>NUCLEOTIDE SEQUENCE [LARGE SCALE GENOMIC DNA]</scope>
    <source>
        <strain evidence="3">Kwan_BN1</strain>
    </source>
</reference>
<feature type="compositionally biased region" description="Polar residues" evidence="2">
    <location>
        <begin position="517"/>
        <end position="529"/>
    </location>
</feature>
<evidence type="ECO:0000256" key="1">
    <source>
        <dbReference type="SAM" id="Coils"/>
    </source>
</evidence>
<feature type="compositionally biased region" description="Basic and acidic residues" evidence="2">
    <location>
        <begin position="406"/>
        <end position="421"/>
    </location>
</feature>
<gene>
    <name evidence="3" type="ORF">EB796_020739</name>
</gene>